<keyword evidence="2" id="KW-1185">Reference proteome</keyword>
<name>A0A975BB88_9BACT</name>
<dbReference type="EMBL" id="CP061799">
    <property type="protein sequence ID" value="QTA82025.1"/>
    <property type="molecule type" value="Genomic_DNA"/>
</dbReference>
<organism evidence="1 2">
    <name type="scientific">Desulfonema limicola</name>
    <dbReference type="NCBI Taxonomy" id="45656"/>
    <lineage>
        <taxon>Bacteria</taxon>
        <taxon>Pseudomonadati</taxon>
        <taxon>Thermodesulfobacteriota</taxon>
        <taxon>Desulfobacteria</taxon>
        <taxon>Desulfobacterales</taxon>
        <taxon>Desulfococcaceae</taxon>
        <taxon>Desulfonema</taxon>
    </lineage>
</organism>
<gene>
    <name evidence="1" type="ORF">dnl_43860</name>
</gene>
<accession>A0A975BB88</accession>
<evidence type="ECO:0000313" key="1">
    <source>
        <dbReference type="EMBL" id="QTA82025.1"/>
    </source>
</evidence>
<proteinExistence type="predicted"/>
<dbReference type="Proteomes" id="UP000663720">
    <property type="component" value="Chromosome"/>
</dbReference>
<evidence type="ECO:0000313" key="2">
    <source>
        <dbReference type="Proteomes" id="UP000663720"/>
    </source>
</evidence>
<sequence length="37" mass="3902">MKLSPGDLLKLKINTYKFGSDNAAEGVTISFEAASGK</sequence>
<protein>
    <submittedName>
        <fullName evidence="1">Uncharacterized protein</fullName>
    </submittedName>
</protein>
<dbReference type="KEGG" id="dli:dnl_43860"/>
<dbReference type="AlphaFoldDB" id="A0A975BB88"/>
<reference evidence="1" key="1">
    <citation type="journal article" date="2021" name="Microb. Physiol.">
        <title>Proteogenomic Insights into the Physiology of Marine, Sulfate-Reducing, Filamentous Desulfonema limicola and Desulfonema magnum.</title>
        <authorList>
            <person name="Schnaars V."/>
            <person name="Wohlbrand L."/>
            <person name="Scheve S."/>
            <person name="Hinrichs C."/>
            <person name="Reinhardt R."/>
            <person name="Rabus R."/>
        </authorList>
    </citation>
    <scope>NUCLEOTIDE SEQUENCE</scope>
    <source>
        <strain evidence="1">5ac10</strain>
    </source>
</reference>